<dbReference type="Pfam" id="PF00088">
    <property type="entry name" value="Trefoil"/>
    <property type="match status" value="3"/>
</dbReference>
<keyword evidence="4" id="KW-0732">Signal</keyword>
<feature type="signal peptide" evidence="4">
    <location>
        <begin position="1"/>
        <end position="17"/>
    </location>
</feature>
<feature type="disulfide bond" evidence="2">
    <location>
        <begin position="204"/>
        <end position="219"/>
    </location>
</feature>
<dbReference type="CDD" id="cd00111">
    <property type="entry name" value="Trefoil"/>
    <property type="match status" value="4"/>
</dbReference>
<dbReference type="InterPro" id="IPR000519">
    <property type="entry name" value="P_trefoil_dom"/>
</dbReference>
<dbReference type="EMBL" id="CAUYUJ010009158">
    <property type="protein sequence ID" value="CAK0826020.1"/>
    <property type="molecule type" value="Genomic_DNA"/>
</dbReference>
<feature type="domain" description="P-type" evidence="5">
    <location>
        <begin position="138"/>
        <end position="181"/>
    </location>
</feature>
<dbReference type="PANTHER" id="PTHR13826">
    <property type="entry name" value="INTESTINAL TREFOIL FACTOR-RELATED"/>
    <property type="match status" value="1"/>
</dbReference>
<dbReference type="InterPro" id="IPR017994">
    <property type="entry name" value="P_trefoil_chordata"/>
</dbReference>
<feature type="disulfide bond" evidence="2">
    <location>
        <begin position="108"/>
        <end position="125"/>
    </location>
</feature>
<dbReference type="SMART" id="SM00018">
    <property type="entry name" value="PD"/>
    <property type="match status" value="4"/>
</dbReference>
<comment type="caution">
    <text evidence="2">Lacks conserved residue(s) required for the propagation of feature annotation.</text>
</comment>
<sequence length="763" mass="82717">MPTSLAVLAALLSAAQAARLAQLMHRAAQRAEAWVDGDSSAPRASLAQRRAPQTQSHRGPRGAGLAQVRADTRAGAARLNTTAGRGQCAVPDHRRRDCGYVGVDQGQCEARGCCWKQGGHGAPWCLHGEAAGPAPVEDQCAVPDRQRNDCGFMGEAQGQCEAKGCCWRPGGHGTPWCFQGRGGAAAAPTGDAQCAVPEAEKRDCGSYGVKKDTCESKGCCWRETRHGGLWCFHKNGGSSEDSGGPEEDWLFQGSDDPARTEQPPASVPASWCHVALRQECGFMGASEGSCVAKGCCRKPCDHSEAWCFHPQDPDNAAAEVAEAIIGYEARPYTTLMHRYNQASDLPSWWAAAGAGDLAELDHWTRVPRQRRAESEWRRMAVKLARLRRLKEFDSALGFPGEGPRRSACSRRSARAVVMMLGLAACLLVDGARVAGEAPAARPAVDLRTRPQTTTQTAQMRQLLLRQVENWLLKLDGGCELASLVVQGPRVVANAVAARGRALYSPGRSLKHCTETINAVVGVERSLRRHMGAARDVAQAWQFAVPTRHRCPTPVPVLRALVPLALSWGWIDMAVLALLAFTCMLRPGEARGLCFSDLLLPSQLMSDDEVCCVRVHQPKARWAVARMEHARCDEVVLVRLLERLAAGQQKGPQIFRGSYPHFRRCHDAQFFGIAATEAHGLTPASHRGGGGATFCFEECEDLPRTQWRGRWRQLKSMEICIQEVAAVALVPNMAQASRQLVASFAAALPGLLARATDRLVRGQI</sequence>
<keyword evidence="1 2" id="KW-1015">Disulfide bond</keyword>
<feature type="chain" id="PRO_5045351516" description="P-type domain-containing protein" evidence="4">
    <location>
        <begin position="18"/>
        <end position="763"/>
    </location>
</feature>
<keyword evidence="7" id="KW-1185">Reference proteome</keyword>
<organism evidence="6 7">
    <name type="scientific">Prorocentrum cordatum</name>
    <dbReference type="NCBI Taxonomy" id="2364126"/>
    <lineage>
        <taxon>Eukaryota</taxon>
        <taxon>Sar</taxon>
        <taxon>Alveolata</taxon>
        <taxon>Dinophyceae</taxon>
        <taxon>Prorocentrales</taxon>
        <taxon>Prorocentraceae</taxon>
        <taxon>Prorocentrum</taxon>
    </lineage>
</organism>
<proteinExistence type="predicted"/>
<evidence type="ECO:0000313" key="7">
    <source>
        <dbReference type="Proteomes" id="UP001189429"/>
    </source>
</evidence>
<protein>
    <recommendedName>
        <fullName evidence="5">P-type domain-containing protein</fullName>
    </recommendedName>
</protein>
<feature type="disulfide bond" evidence="2">
    <location>
        <begin position="98"/>
        <end position="113"/>
    </location>
</feature>
<feature type="domain" description="P-type" evidence="5">
    <location>
        <begin position="192"/>
        <end position="235"/>
    </location>
</feature>
<feature type="disulfide bond" evidence="2">
    <location>
        <begin position="194"/>
        <end position="220"/>
    </location>
</feature>
<dbReference type="PROSITE" id="PS51448">
    <property type="entry name" value="P_TREFOIL_2"/>
    <property type="match status" value="4"/>
</dbReference>
<name>A0ABN9S351_9DINO</name>
<accession>A0ABN9S351</accession>
<feature type="disulfide bond" evidence="2">
    <location>
        <begin position="160"/>
        <end position="177"/>
    </location>
</feature>
<dbReference type="PANTHER" id="PTHR13826:SF14">
    <property type="entry name" value="TREFOIL FACTOR 2"/>
    <property type="match status" value="1"/>
</dbReference>
<evidence type="ECO:0000256" key="3">
    <source>
        <dbReference type="SAM" id="MobiDB-lite"/>
    </source>
</evidence>
<dbReference type="InterPro" id="IPR044913">
    <property type="entry name" value="P_trefoil_dom_sf"/>
</dbReference>
<evidence type="ECO:0000313" key="6">
    <source>
        <dbReference type="EMBL" id="CAK0826020.1"/>
    </source>
</evidence>
<feature type="disulfide bond" evidence="2">
    <location>
        <begin position="140"/>
        <end position="166"/>
    </location>
</feature>
<feature type="domain" description="P-type" evidence="5">
    <location>
        <begin position="86"/>
        <end position="129"/>
    </location>
</feature>
<feature type="disulfide bond" evidence="2">
    <location>
        <begin position="214"/>
        <end position="231"/>
    </location>
</feature>
<evidence type="ECO:0000256" key="1">
    <source>
        <dbReference type="ARBA" id="ARBA00023157"/>
    </source>
</evidence>
<feature type="disulfide bond" evidence="2">
    <location>
        <begin position="150"/>
        <end position="165"/>
    </location>
</feature>
<dbReference type="Gene3D" id="4.10.110.10">
    <property type="entry name" value="Spasmolytic Protein, domain 1"/>
    <property type="match status" value="4"/>
</dbReference>
<dbReference type="Proteomes" id="UP001189429">
    <property type="component" value="Unassembled WGS sequence"/>
</dbReference>
<feature type="domain" description="P-type" evidence="5">
    <location>
        <begin position="265"/>
        <end position="311"/>
    </location>
</feature>
<evidence type="ECO:0000256" key="4">
    <source>
        <dbReference type="SAM" id="SignalP"/>
    </source>
</evidence>
<comment type="caution">
    <text evidence="6">The sequence shown here is derived from an EMBL/GenBank/DDBJ whole genome shotgun (WGS) entry which is preliminary data.</text>
</comment>
<gene>
    <name evidence="6" type="ORF">PCOR1329_LOCUS25988</name>
</gene>
<feature type="disulfide bond" evidence="2">
    <location>
        <begin position="290"/>
        <end position="307"/>
    </location>
</feature>
<dbReference type="SUPFAM" id="SSF57492">
    <property type="entry name" value="Trefoil"/>
    <property type="match status" value="4"/>
</dbReference>
<evidence type="ECO:0000256" key="2">
    <source>
        <dbReference type="PROSITE-ProRule" id="PRU00779"/>
    </source>
</evidence>
<evidence type="ECO:0000259" key="5">
    <source>
        <dbReference type="PROSITE" id="PS51448"/>
    </source>
</evidence>
<feature type="disulfide bond" evidence="2">
    <location>
        <begin position="280"/>
        <end position="295"/>
    </location>
</feature>
<feature type="disulfide bond" evidence="2">
    <location>
        <begin position="88"/>
        <end position="114"/>
    </location>
</feature>
<feature type="region of interest" description="Disordered" evidence="3">
    <location>
        <begin position="35"/>
        <end position="66"/>
    </location>
</feature>
<reference evidence="6" key="1">
    <citation type="submission" date="2023-10" db="EMBL/GenBank/DDBJ databases">
        <authorList>
            <person name="Chen Y."/>
            <person name="Shah S."/>
            <person name="Dougan E. K."/>
            <person name="Thang M."/>
            <person name="Chan C."/>
        </authorList>
    </citation>
    <scope>NUCLEOTIDE SEQUENCE [LARGE SCALE GENOMIC DNA]</scope>
</reference>
<feature type="region of interest" description="Disordered" evidence="3">
    <location>
        <begin position="242"/>
        <end position="264"/>
    </location>
</feature>